<dbReference type="InterPro" id="IPR043718">
    <property type="entry name" value="DUF5659"/>
</dbReference>
<dbReference type="Proteomes" id="UP000034617">
    <property type="component" value="Unassembled WGS sequence"/>
</dbReference>
<feature type="domain" description="DUF5659" evidence="1">
    <location>
        <begin position="4"/>
        <end position="75"/>
    </location>
</feature>
<evidence type="ECO:0000313" key="2">
    <source>
        <dbReference type="EMBL" id="KKT39027.1"/>
    </source>
</evidence>
<dbReference type="EMBL" id="LCHM01000002">
    <property type="protein sequence ID" value="KKT39027.1"/>
    <property type="molecule type" value="Genomic_DNA"/>
</dbReference>
<protein>
    <recommendedName>
        <fullName evidence="1">DUF5659 domain-containing protein</fullName>
    </recommendedName>
</protein>
<gene>
    <name evidence="2" type="ORF">UW22_C0002G0003</name>
</gene>
<evidence type="ECO:0000313" key="3">
    <source>
        <dbReference type="Proteomes" id="UP000034617"/>
    </source>
</evidence>
<comment type="caution">
    <text evidence="2">The sequence shown here is derived from an EMBL/GenBank/DDBJ whole genome shotgun (WGS) entry which is preliminary data.</text>
</comment>
<organism evidence="2 3">
    <name type="scientific">Candidatus Gottesmanbacteria bacterium GW2011_GWB1_44_11c</name>
    <dbReference type="NCBI Taxonomy" id="1618447"/>
    <lineage>
        <taxon>Bacteria</taxon>
        <taxon>Candidatus Gottesmaniibacteriota</taxon>
    </lineage>
</organism>
<name>A0A0G1J4N4_9BACT</name>
<reference evidence="2 3" key="1">
    <citation type="journal article" date="2015" name="Nature">
        <title>rRNA introns, odd ribosomes, and small enigmatic genomes across a large radiation of phyla.</title>
        <authorList>
            <person name="Brown C.T."/>
            <person name="Hug L.A."/>
            <person name="Thomas B.C."/>
            <person name="Sharon I."/>
            <person name="Castelle C.J."/>
            <person name="Singh A."/>
            <person name="Wilkins M.J."/>
            <person name="Williams K.H."/>
            <person name="Banfield J.F."/>
        </authorList>
    </citation>
    <scope>NUCLEOTIDE SEQUENCE [LARGE SCALE GENOMIC DNA]</scope>
</reference>
<proteinExistence type="predicted"/>
<dbReference type="Pfam" id="PF18903">
    <property type="entry name" value="DUF5659"/>
    <property type="match status" value="1"/>
</dbReference>
<sequence length="78" mass="8890">MLDYPTPDLYMAAYFLTKGIELIGMRRSPDSPRCFFVFSNPLACKIAVKEFYNKKGSVEPKTYAEAIRSLKDRVYAGV</sequence>
<dbReference type="AlphaFoldDB" id="A0A0G1J4N4"/>
<accession>A0A0G1J4N4</accession>
<evidence type="ECO:0000259" key="1">
    <source>
        <dbReference type="Pfam" id="PF18903"/>
    </source>
</evidence>